<organism evidence="2 3">
    <name type="scientific">Atta cephalotes</name>
    <name type="common">Leafcutter ant</name>
    <dbReference type="NCBI Taxonomy" id="12957"/>
    <lineage>
        <taxon>Eukaryota</taxon>
        <taxon>Metazoa</taxon>
        <taxon>Ecdysozoa</taxon>
        <taxon>Arthropoda</taxon>
        <taxon>Hexapoda</taxon>
        <taxon>Insecta</taxon>
        <taxon>Pterygota</taxon>
        <taxon>Neoptera</taxon>
        <taxon>Endopterygota</taxon>
        <taxon>Hymenoptera</taxon>
        <taxon>Apocrita</taxon>
        <taxon>Aculeata</taxon>
        <taxon>Formicoidea</taxon>
        <taxon>Formicidae</taxon>
        <taxon>Myrmicinae</taxon>
        <taxon>Atta</taxon>
    </lineage>
</organism>
<keyword evidence="1" id="KW-1133">Transmembrane helix</keyword>
<gene>
    <name evidence="2" type="primary">105623478</name>
</gene>
<dbReference type="OrthoDB" id="7552852at2759"/>
<reference evidence="2" key="2">
    <citation type="submission" date="2016-04" db="UniProtKB">
        <authorList>
            <consortium name="EnsemblMetazoa"/>
        </authorList>
    </citation>
    <scope>IDENTIFICATION</scope>
</reference>
<dbReference type="Proteomes" id="UP000005205">
    <property type="component" value="Unassembled WGS sequence"/>
</dbReference>
<evidence type="ECO:0000256" key="1">
    <source>
        <dbReference type="SAM" id="Phobius"/>
    </source>
</evidence>
<evidence type="ECO:0000313" key="2">
    <source>
        <dbReference type="EnsemblMetazoa" id="XP_012060263.1"/>
    </source>
</evidence>
<evidence type="ECO:0000313" key="3">
    <source>
        <dbReference type="Proteomes" id="UP000005205"/>
    </source>
</evidence>
<feature type="transmembrane region" description="Helical" evidence="1">
    <location>
        <begin position="132"/>
        <end position="155"/>
    </location>
</feature>
<dbReference type="AlphaFoldDB" id="A0A158NRV5"/>
<proteinExistence type="predicted"/>
<keyword evidence="1" id="KW-0812">Transmembrane</keyword>
<protein>
    <submittedName>
        <fullName evidence="2">Uncharacterized protein</fullName>
    </submittedName>
</protein>
<dbReference type="EnsemblMetazoa" id="XM_012204873.1">
    <property type="protein sequence ID" value="XP_012060263.1"/>
    <property type="gene ID" value="LOC105623478"/>
</dbReference>
<name>A0A158NRV5_ATTCE</name>
<accession>A0A158NRV5</accession>
<dbReference type="KEGG" id="acep:105623478"/>
<dbReference type="InParanoid" id="A0A158NRV5"/>
<reference evidence="3" key="1">
    <citation type="journal article" date="2011" name="PLoS Genet.">
        <title>The genome sequence of the leaf-cutter ant Atta cephalotes reveals insights into its obligate symbiotic lifestyle.</title>
        <authorList>
            <person name="Suen G."/>
            <person name="Teiling C."/>
            <person name="Li L."/>
            <person name="Holt C."/>
            <person name="Abouheif E."/>
            <person name="Bornberg-Bauer E."/>
            <person name="Bouffard P."/>
            <person name="Caldera E.J."/>
            <person name="Cash E."/>
            <person name="Cavanaugh A."/>
            <person name="Denas O."/>
            <person name="Elhaik E."/>
            <person name="Fave M.J."/>
            <person name="Gadau J."/>
            <person name="Gibson J.D."/>
            <person name="Graur D."/>
            <person name="Grubbs K.J."/>
            <person name="Hagen D.E."/>
            <person name="Harkins T.T."/>
            <person name="Helmkampf M."/>
            <person name="Hu H."/>
            <person name="Johnson B.R."/>
            <person name="Kim J."/>
            <person name="Marsh S.E."/>
            <person name="Moeller J.A."/>
            <person name="Munoz-Torres M.C."/>
            <person name="Murphy M.C."/>
            <person name="Naughton M.C."/>
            <person name="Nigam S."/>
            <person name="Overson R."/>
            <person name="Rajakumar R."/>
            <person name="Reese J.T."/>
            <person name="Scott J.J."/>
            <person name="Smith C.R."/>
            <person name="Tao S."/>
            <person name="Tsutsui N.D."/>
            <person name="Viljakainen L."/>
            <person name="Wissler L."/>
            <person name="Yandell M.D."/>
            <person name="Zimmer F."/>
            <person name="Taylor J."/>
            <person name="Slater S.C."/>
            <person name="Clifton S.W."/>
            <person name="Warren W.C."/>
            <person name="Elsik C.G."/>
            <person name="Smith C.D."/>
            <person name="Weinstock G.M."/>
            <person name="Gerardo N.M."/>
            <person name="Currie C.R."/>
        </authorList>
    </citation>
    <scope>NUCLEOTIDE SEQUENCE [LARGE SCALE GENOMIC DNA]</scope>
</reference>
<sequence>MESEKGNDGKMSRSIDSSILFNSGNTLDVKNSIQRNIGNPKEVITEAENRIGDKVQGETISFSENSNFSHSNFETVYDEYEEDKDVRWKLPKIKKLPTLSTLLREWRAIQVILLSQHHTHFKKHINTSSSLFLYYVFALNNVSTILNKLLCIIYVF</sequence>
<keyword evidence="1" id="KW-0472">Membrane</keyword>
<dbReference type="EMBL" id="ADTU01024362">
    <property type="status" value="NOT_ANNOTATED_CDS"/>
    <property type="molecule type" value="Genomic_DNA"/>
</dbReference>
<keyword evidence="3" id="KW-1185">Reference proteome</keyword>